<feature type="transmembrane region" description="Helical" evidence="9">
    <location>
        <begin position="173"/>
        <end position="193"/>
    </location>
</feature>
<evidence type="ECO:0000313" key="12">
    <source>
        <dbReference type="Proteomes" id="UP000229641"/>
    </source>
</evidence>
<proteinExistence type="inferred from homology"/>
<organism evidence="11 12">
    <name type="scientific">Candidatus Ghiorseimicrobium undicola</name>
    <dbReference type="NCBI Taxonomy" id="1974746"/>
    <lineage>
        <taxon>Bacteria</taxon>
        <taxon>Pseudomonadati</taxon>
        <taxon>Candidatus Omnitrophota</taxon>
        <taxon>Candidatus Ghiorseimicrobium</taxon>
    </lineage>
</organism>
<feature type="transmembrane region" description="Helical" evidence="9">
    <location>
        <begin position="111"/>
        <end position="132"/>
    </location>
</feature>
<evidence type="ECO:0000256" key="6">
    <source>
        <dbReference type="ARBA" id="ARBA00022692"/>
    </source>
</evidence>
<feature type="transmembrane region" description="Helical" evidence="9">
    <location>
        <begin position="138"/>
        <end position="161"/>
    </location>
</feature>
<dbReference type="GO" id="GO:0015920">
    <property type="term" value="P:lipopolysaccharide transport"/>
    <property type="evidence" value="ECO:0007669"/>
    <property type="project" value="TreeGrafter"/>
</dbReference>
<gene>
    <name evidence="11" type="ORF">COV72_02985</name>
</gene>
<dbReference type="InterPro" id="IPR013525">
    <property type="entry name" value="ABC2_TM"/>
</dbReference>
<keyword evidence="6 9" id="KW-0812">Transmembrane</keyword>
<evidence type="ECO:0000256" key="7">
    <source>
        <dbReference type="ARBA" id="ARBA00022989"/>
    </source>
</evidence>
<dbReference type="Proteomes" id="UP000229641">
    <property type="component" value="Unassembled WGS sequence"/>
</dbReference>
<keyword evidence="3 9" id="KW-0813">Transport</keyword>
<dbReference type="EMBL" id="PCWA01000037">
    <property type="protein sequence ID" value="PIQ89488.1"/>
    <property type="molecule type" value="Genomic_DNA"/>
</dbReference>
<keyword evidence="4 9" id="KW-1003">Cell membrane</keyword>
<comment type="subcellular location">
    <subcellularLocation>
        <location evidence="1">Cell inner membrane</location>
        <topology evidence="1">Multi-pass membrane protein</topology>
    </subcellularLocation>
    <subcellularLocation>
        <location evidence="9">Cell membrane</location>
        <topology evidence="9">Multi-pass membrane protein</topology>
    </subcellularLocation>
</comment>
<evidence type="ECO:0000259" key="10">
    <source>
        <dbReference type="PROSITE" id="PS51012"/>
    </source>
</evidence>
<dbReference type="GO" id="GO:0005886">
    <property type="term" value="C:plasma membrane"/>
    <property type="evidence" value="ECO:0007669"/>
    <property type="project" value="UniProtKB-SubCell"/>
</dbReference>
<dbReference type="GO" id="GO:0140359">
    <property type="term" value="F:ABC-type transporter activity"/>
    <property type="evidence" value="ECO:0007669"/>
    <property type="project" value="InterPro"/>
</dbReference>
<dbReference type="PANTHER" id="PTHR30413:SF8">
    <property type="entry name" value="TRANSPORT PERMEASE PROTEIN"/>
    <property type="match status" value="1"/>
</dbReference>
<feature type="transmembrane region" description="Helical" evidence="9">
    <location>
        <begin position="27"/>
        <end position="52"/>
    </location>
</feature>
<evidence type="ECO:0000256" key="8">
    <source>
        <dbReference type="ARBA" id="ARBA00023136"/>
    </source>
</evidence>
<evidence type="ECO:0000256" key="3">
    <source>
        <dbReference type="ARBA" id="ARBA00022448"/>
    </source>
</evidence>
<evidence type="ECO:0000256" key="4">
    <source>
        <dbReference type="ARBA" id="ARBA00022475"/>
    </source>
</evidence>
<accession>A0A2H0LYM1</accession>
<name>A0A2H0LYM1_9BACT</name>
<dbReference type="InterPro" id="IPR047817">
    <property type="entry name" value="ABC2_TM_bact-type"/>
</dbReference>
<comment type="caution">
    <text evidence="11">The sequence shown here is derived from an EMBL/GenBank/DDBJ whole genome shotgun (WGS) entry which is preliminary data.</text>
</comment>
<keyword evidence="7 9" id="KW-1133">Transmembrane helix</keyword>
<protein>
    <recommendedName>
        <fullName evidence="9">Transport permease protein</fullName>
    </recommendedName>
</protein>
<keyword evidence="5" id="KW-0997">Cell inner membrane</keyword>
<evidence type="ECO:0000256" key="9">
    <source>
        <dbReference type="RuleBase" id="RU361157"/>
    </source>
</evidence>
<dbReference type="Pfam" id="PF01061">
    <property type="entry name" value="ABC2_membrane"/>
    <property type="match status" value="1"/>
</dbReference>
<feature type="transmembrane region" description="Helical" evidence="9">
    <location>
        <begin position="72"/>
        <end position="90"/>
    </location>
</feature>
<keyword evidence="8 9" id="KW-0472">Membrane</keyword>
<feature type="domain" description="ABC transmembrane type-2" evidence="10">
    <location>
        <begin position="29"/>
        <end position="250"/>
    </location>
</feature>
<reference evidence="11 12" key="1">
    <citation type="submission" date="2017-09" db="EMBL/GenBank/DDBJ databases">
        <title>Depth-based differentiation of microbial function through sediment-hosted aquifers and enrichment of novel symbionts in the deep terrestrial subsurface.</title>
        <authorList>
            <person name="Probst A.J."/>
            <person name="Ladd B."/>
            <person name="Jarett J.K."/>
            <person name="Geller-Mcgrath D.E."/>
            <person name="Sieber C.M."/>
            <person name="Emerson J.B."/>
            <person name="Anantharaman K."/>
            <person name="Thomas B.C."/>
            <person name="Malmstrom R."/>
            <person name="Stieglmeier M."/>
            <person name="Klingl A."/>
            <person name="Woyke T."/>
            <person name="Ryan C.M."/>
            <person name="Banfield J.F."/>
        </authorList>
    </citation>
    <scope>NUCLEOTIDE SEQUENCE [LARGE SCALE GENOMIC DNA]</scope>
    <source>
        <strain evidence="11">CG11_big_fil_rev_8_21_14_0_20_42_13</strain>
    </source>
</reference>
<dbReference type="AlphaFoldDB" id="A0A2H0LYM1"/>
<dbReference type="PROSITE" id="PS51012">
    <property type="entry name" value="ABC_TM2"/>
    <property type="match status" value="1"/>
</dbReference>
<comment type="similarity">
    <text evidence="2 9">Belongs to the ABC-2 integral membrane protein family.</text>
</comment>
<evidence type="ECO:0000256" key="2">
    <source>
        <dbReference type="ARBA" id="ARBA00007783"/>
    </source>
</evidence>
<evidence type="ECO:0000256" key="5">
    <source>
        <dbReference type="ARBA" id="ARBA00022519"/>
    </source>
</evidence>
<sequence length="258" mass="29206">MLGEIIKYRDLLFMLAMRDIRIRYKQAIMGFAWAIFMPIMAIMAGVIVKLAMSFVSGKPLDLQGITSITVKVLPWTFFVSAIKFSVNSLVSNRTLITKIYFPRETLPFGAILASLFDFFIALCSLSILLAIARVGISMHILLVPFLLIFFILFTTGLGLILSSANLFYRDVKYIVDTILMFGIFFTPVFYSSATFGRWQALLLINPIGSILEAINDSVVLHQMPDILWLSYAGLSSILIFLLGVRFFRRLEPQFAERI</sequence>
<dbReference type="PANTHER" id="PTHR30413">
    <property type="entry name" value="INNER MEMBRANE TRANSPORT PERMEASE"/>
    <property type="match status" value="1"/>
</dbReference>
<evidence type="ECO:0000256" key="1">
    <source>
        <dbReference type="ARBA" id="ARBA00004429"/>
    </source>
</evidence>
<evidence type="ECO:0000313" key="11">
    <source>
        <dbReference type="EMBL" id="PIQ89488.1"/>
    </source>
</evidence>
<feature type="transmembrane region" description="Helical" evidence="9">
    <location>
        <begin position="226"/>
        <end position="247"/>
    </location>
</feature>